<evidence type="ECO:0000313" key="2">
    <source>
        <dbReference type="Proteomes" id="UP000007015"/>
    </source>
</evidence>
<dbReference type="HOGENOM" id="CLU_091159_0_0_1"/>
<dbReference type="OMA" id="MEDLPAC"/>
<gene>
    <name evidence="1" type="ORF">OsI_31891</name>
</gene>
<sequence length="267" mass="29389">MAASQVDISSPGAAAAATLLCAAPGPRVSTPPAHARLIHPPRSARTHRPLRLPGTASVAARTATAAAAALPRRPAADEVMPPWGPSQEVVAEFYATDFSKAAVRERFARESREAAAALRGAAAGVFRPLADNFGDMRGFEYAHDTKEYHLGMPFGALMACIAVYQLWKASPWLCLDAALAFAFYQLSVIAADVRRRGFSADLIIRIKFVILFFITFRDFRNMISPLDFIRLPMFYIYYLSFMWDLSGMKKYAKYALPALMEDLPACF</sequence>
<keyword evidence="2" id="KW-1185">Reference proteome</keyword>
<dbReference type="Proteomes" id="UP000007015">
    <property type="component" value="Chromosome 9"/>
</dbReference>
<proteinExistence type="predicted"/>
<reference evidence="1 2" key="1">
    <citation type="journal article" date="2005" name="PLoS Biol.">
        <title>The genomes of Oryza sativa: a history of duplications.</title>
        <authorList>
            <person name="Yu J."/>
            <person name="Wang J."/>
            <person name="Lin W."/>
            <person name="Li S."/>
            <person name="Li H."/>
            <person name="Zhou J."/>
            <person name="Ni P."/>
            <person name="Dong W."/>
            <person name="Hu S."/>
            <person name="Zeng C."/>
            <person name="Zhang J."/>
            <person name="Zhang Y."/>
            <person name="Li R."/>
            <person name="Xu Z."/>
            <person name="Li S."/>
            <person name="Li X."/>
            <person name="Zheng H."/>
            <person name="Cong L."/>
            <person name="Lin L."/>
            <person name="Yin J."/>
            <person name="Geng J."/>
            <person name="Li G."/>
            <person name="Shi J."/>
            <person name="Liu J."/>
            <person name="Lv H."/>
            <person name="Li J."/>
            <person name="Wang J."/>
            <person name="Deng Y."/>
            <person name="Ran L."/>
            <person name="Shi X."/>
            <person name="Wang X."/>
            <person name="Wu Q."/>
            <person name="Li C."/>
            <person name="Ren X."/>
            <person name="Wang J."/>
            <person name="Wang X."/>
            <person name="Li D."/>
            <person name="Liu D."/>
            <person name="Zhang X."/>
            <person name="Ji Z."/>
            <person name="Zhao W."/>
            <person name="Sun Y."/>
            <person name="Zhang Z."/>
            <person name="Bao J."/>
            <person name="Han Y."/>
            <person name="Dong L."/>
            <person name="Ji J."/>
            <person name="Chen P."/>
            <person name="Wu S."/>
            <person name="Liu J."/>
            <person name="Xiao Y."/>
            <person name="Bu D."/>
            <person name="Tan J."/>
            <person name="Yang L."/>
            <person name="Ye C."/>
            <person name="Zhang J."/>
            <person name="Xu J."/>
            <person name="Zhou Y."/>
            <person name="Yu Y."/>
            <person name="Zhang B."/>
            <person name="Zhuang S."/>
            <person name="Wei H."/>
            <person name="Liu B."/>
            <person name="Lei M."/>
            <person name="Yu H."/>
            <person name="Li Y."/>
            <person name="Xu H."/>
            <person name="Wei S."/>
            <person name="He X."/>
            <person name="Fang L."/>
            <person name="Zhang Z."/>
            <person name="Zhang Y."/>
            <person name="Huang X."/>
            <person name="Su Z."/>
            <person name="Tong W."/>
            <person name="Li J."/>
            <person name="Tong Z."/>
            <person name="Li S."/>
            <person name="Ye J."/>
            <person name="Wang L."/>
            <person name="Fang L."/>
            <person name="Lei T."/>
            <person name="Chen C."/>
            <person name="Chen H."/>
            <person name="Xu Z."/>
            <person name="Li H."/>
            <person name="Huang H."/>
            <person name="Zhang F."/>
            <person name="Xu H."/>
            <person name="Li N."/>
            <person name="Zhao C."/>
            <person name="Li S."/>
            <person name="Dong L."/>
            <person name="Huang Y."/>
            <person name="Li L."/>
            <person name="Xi Y."/>
            <person name="Qi Q."/>
            <person name="Li W."/>
            <person name="Zhang B."/>
            <person name="Hu W."/>
            <person name="Zhang Y."/>
            <person name="Tian X."/>
            <person name="Jiao Y."/>
            <person name="Liang X."/>
            <person name="Jin J."/>
            <person name="Gao L."/>
            <person name="Zheng W."/>
            <person name="Hao B."/>
            <person name="Liu S."/>
            <person name="Wang W."/>
            <person name="Yuan L."/>
            <person name="Cao M."/>
            <person name="McDermott J."/>
            <person name="Samudrala R."/>
            <person name="Wang J."/>
            <person name="Wong G.K."/>
            <person name="Yang H."/>
        </authorList>
    </citation>
    <scope>NUCLEOTIDE SEQUENCE [LARGE SCALE GENOMIC DNA]</scope>
    <source>
        <strain evidence="2">cv. 93-11</strain>
    </source>
</reference>
<name>A2Z2P6_ORYSI</name>
<dbReference type="EMBL" id="CM000134">
    <property type="protein sequence ID" value="EAZ09607.1"/>
    <property type="molecule type" value="Genomic_DNA"/>
</dbReference>
<dbReference type="AlphaFoldDB" id="A2Z2P6"/>
<protein>
    <submittedName>
        <fullName evidence="1">Uncharacterized protein</fullName>
    </submittedName>
</protein>
<evidence type="ECO:0000313" key="1">
    <source>
        <dbReference type="EMBL" id="EAZ09607.1"/>
    </source>
</evidence>
<accession>A2Z2P6</accession>
<organism evidence="1 2">
    <name type="scientific">Oryza sativa subsp. indica</name>
    <name type="common">Rice</name>
    <dbReference type="NCBI Taxonomy" id="39946"/>
    <lineage>
        <taxon>Eukaryota</taxon>
        <taxon>Viridiplantae</taxon>
        <taxon>Streptophyta</taxon>
        <taxon>Embryophyta</taxon>
        <taxon>Tracheophyta</taxon>
        <taxon>Spermatophyta</taxon>
        <taxon>Magnoliopsida</taxon>
        <taxon>Liliopsida</taxon>
        <taxon>Poales</taxon>
        <taxon>Poaceae</taxon>
        <taxon>BOP clade</taxon>
        <taxon>Oryzoideae</taxon>
        <taxon>Oryzeae</taxon>
        <taxon>Oryzinae</taxon>
        <taxon>Oryza</taxon>
        <taxon>Oryza sativa</taxon>
    </lineage>
</organism>
<dbReference type="Gramene" id="BGIOSGA029514-TA">
    <property type="protein sequence ID" value="BGIOSGA029514-PA"/>
    <property type="gene ID" value="BGIOSGA029514"/>
</dbReference>